<dbReference type="EMBL" id="JASCZI010090747">
    <property type="protein sequence ID" value="MED6145985.1"/>
    <property type="molecule type" value="Genomic_DNA"/>
</dbReference>
<keyword evidence="2" id="KW-1185">Reference proteome</keyword>
<accession>A0ABU6TC88</accession>
<protein>
    <submittedName>
        <fullName evidence="1">Uncharacterized protein</fullName>
    </submittedName>
</protein>
<proteinExistence type="predicted"/>
<organism evidence="1 2">
    <name type="scientific">Stylosanthes scabra</name>
    <dbReference type="NCBI Taxonomy" id="79078"/>
    <lineage>
        <taxon>Eukaryota</taxon>
        <taxon>Viridiplantae</taxon>
        <taxon>Streptophyta</taxon>
        <taxon>Embryophyta</taxon>
        <taxon>Tracheophyta</taxon>
        <taxon>Spermatophyta</taxon>
        <taxon>Magnoliopsida</taxon>
        <taxon>eudicotyledons</taxon>
        <taxon>Gunneridae</taxon>
        <taxon>Pentapetalae</taxon>
        <taxon>rosids</taxon>
        <taxon>fabids</taxon>
        <taxon>Fabales</taxon>
        <taxon>Fabaceae</taxon>
        <taxon>Papilionoideae</taxon>
        <taxon>50 kb inversion clade</taxon>
        <taxon>dalbergioids sensu lato</taxon>
        <taxon>Dalbergieae</taxon>
        <taxon>Pterocarpus clade</taxon>
        <taxon>Stylosanthes</taxon>
    </lineage>
</organism>
<reference evidence="1 2" key="1">
    <citation type="journal article" date="2023" name="Plants (Basel)">
        <title>Bridging the Gap: Combining Genomics and Transcriptomics Approaches to Understand Stylosanthes scabra, an Orphan Legume from the Brazilian Caatinga.</title>
        <authorList>
            <person name="Ferreira-Neto J.R.C."/>
            <person name="da Silva M.D."/>
            <person name="Binneck E."/>
            <person name="de Melo N.F."/>
            <person name="da Silva R.H."/>
            <person name="de Melo A.L.T.M."/>
            <person name="Pandolfi V."/>
            <person name="Bustamante F.O."/>
            <person name="Brasileiro-Vidal A.C."/>
            <person name="Benko-Iseppon A.M."/>
        </authorList>
    </citation>
    <scope>NUCLEOTIDE SEQUENCE [LARGE SCALE GENOMIC DNA]</scope>
    <source>
        <tissue evidence="1">Leaves</tissue>
    </source>
</reference>
<sequence>MYLHCHVSHNWNCQLGKEYEATAASPSPLRRPFSGASRGPCFAASVPCRRRVRRAAVTRRPSSCSAVLTSPRLLTVLQRHRAVTQLHRLVVIARVAPSARPRLLVAASTSLPLLVILRRFRRFLVRRICFISAVLPFLGPPTVFKCAVFTSKPRFTVREVRPAGPVSEHWSAVTSQS</sequence>
<dbReference type="Proteomes" id="UP001341840">
    <property type="component" value="Unassembled WGS sequence"/>
</dbReference>
<evidence type="ECO:0000313" key="1">
    <source>
        <dbReference type="EMBL" id="MED6145985.1"/>
    </source>
</evidence>
<comment type="caution">
    <text evidence="1">The sequence shown here is derived from an EMBL/GenBank/DDBJ whole genome shotgun (WGS) entry which is preliminary data.</text>
</comment>
<evidence type="ECO:0000313" key="2">
    <source>
        <dbReference type="Proteomes" id="UP001341840"/>
    </source>
</evidence>
<name>A0ABU6TC88_9FABA</name>
<gene>
    <name evidence="1" type="ORF">PIB30_030323</name>
</gene>